<sequence>MNSFELEIKSHNISNEVDKFIQISMQGEEVQLPILCQLSKNLIDIPVRHSSIKMLKCIFDLKSLLEYCKVTNNYNQLFICPVCYNKTYLQNFGVDTNLYHTLEAFKLFKIQYRRKYANKYIDESLLFYSSQETYSFYQCKVKDGKKETQYEKVIIPGTSAILGISKRHQFNDDQQKPQNKKISENIAFTIQKLSHYLSRKIYKISKERKISMSQLYQLIEPKKSQISLLFRNSMKLISLGKKSLKSDFIFALKKIYHDNNKNKFISLLIVYYVFYDVWHEYKLEIQNNPMNILGQQLYIKEFECGSEHYLYIIGGRDSEQFTQSSQFLRIRIPSNPFQQKEAKVEILPNLPVEGYNFMGTTYQGKVYVFYGQKQFIDEEKCIQNQLLNTAYAYKNNKWVEIKLQLENRFDGSFFVCQDQIFDKLVIFFGGQTCDPKGRINSVVQEQVKIQIFSCKEEILLGNKLKFFNLKFSNNPEESYQQKVLCSPLFSCPYYGRNQLILSGEYLKKPFQGEIKKGKREIFNLDWENGTLKLNEIFSFEPPEYFLTKVREYGKKESAFQPVDDLEGCVAYGYFYAIFHSLSEKNTESYSRSITQLLRIDLTNTQFRVHQYQDNNKSVEKSKKLTERFENRENLNIL</sequence>
<keyword evidence="2" id="KW-1185">Reference proteome</keyword>
<evidence type="ECO:0000313" key="2">
    <source>
        <dbReference type="Proteomes" id="UP000692954"/>
    </source>
</evidence>
<dbReference type="Proteomes" id="UP000692954">
    <property type="component" value="Unassembled WGS sequence"/>
</dbReference>
<dbReference type="EMBL" id="CAJJDN010000051">
    <property type="protein sequence ID" value="CAD8087685.1"/>
    <property type="molecule type" value="Genomic_DNA"/>
</dbReference>
<comment type="caution">
    <text evidence="1">The sequence shown here is derived from an EMBL/GenBank/DDBJ whole genome shotgun (WGS) entry which is preliminary data.</text>
</comment>
<gene>
    <name evidence="1" type="ORF">PSON_ATCC_30995.1.T0510332</name>
</gene>
<organism evidence="1 2">
    <name type="scientific">Paramecium sonneborni</name>
    <dbReference type="NCBI Taxonomy" id="65129"/>
    <lineage>
        <taxon>Eukaryota</taxon>
        <taxon>Sar</taxon>
        <taxon>Alveolata</taxon>
        <taxon>Ciliophora</taxon>
        <taxon>Intramacronucleata</taxon>
        <taxon>Oligohymenophorea</taxon>
        <taxon>Peniculida</taxon>
        <taxon>Parameciidae</taxon>
        <taxon>Paramecium</taxon>
    </lineage>
</organism>
<dbReference type="AlphaFoldDB" id="A0A8S1NF10"/>
<accession>A0A8S1NF10</accession>
<reference evidence="1" key="1">
    <citation type="submission" date="2021-01" db="EMBL/GenBank/DDBJ databases">
        <authorList>
            <consortium name="Genoscope - CEA"/>
            <person name="William W."/>
        </authorList>
    </citation>
    <scope>NUCLEOTIDE SEQUENCE</scope>
</reference>
<name>A0A8S1NF10_9CILI</name>
<proteinExistence type="predicted"/>
<dbReference type="OrthoDB" id="302312at2759"/>
<protein>
    <submittedName>
        <fullName evidence="1">Uncharacterized protein</fullName>
    </submittedName>
</protein>
<evidence type="ECO:0000313" key="1">
    <source>
        <dbReference type="EMBL" id="CAD8087685.1"/>
    </source>
</evidence>